<dbReference type="Proteomes" id="UP000784294">
    <property type="component" value="Unassembled WGS sequence"/>
</dbReference>
<comment type="caution">
    <text evidence="1">The sequence shown here is derived from an EMBL/GenBank/DDBJ whole genome shotgun (WGS) entry which is preliminary data.</text>
</comment>
<organism evidence="1 2">
    <name type="scientific">Protopolystoma xenopodis</name>
    <dbReference type="NCBI Taxonomy" id="117903"/>
    <lineage>
        <taxon>Eukaryota</taxon>
        <taxon>Metazoa</taxon>
        <taxon>Spiralia</taxon>
        <taxon>Lophotrochozoa</taxon>
        <taxon>Platyhelminthes</taxon>
        <taxon>Monogenea</taxon>
        <taxon>Polyopisthocotylea</taxon>
        <taxon>Polystomatidea</taxon>
        <taxon>Polystomatidae</taxon>
        <taxon>Protopolystoma</taxon>
    </lineage>
</organism>
<gene>
    <name evidence="1" type="ORF">PXEA_LOCUS11306</name>
</gene>
<keyword evidence="2" id="KW-1185">Reference proteome</keyword>
<protein>
    <submittedName>
        <fullName evidence="1">Uncharacterized protein</fullName>
    </submittedName>
</protein>
<name>A0A448WQV0_9PLAT</name>
<reference evidence="1" key="1">
    <citation type="submission" date="2018-11" db="EMBL/GenBank/DDBJ databases">
        <authorList>
            <consortium name="Pathogen Informatics"/>
        </authorList>
    </citation>
    <scope>NUCLEOTIDE SEQUENCE</scope>
</reference>
<evidence type="ECO:0000313" key="1">
    <source>
        <dbReference type="EMBL" id="VEL17866.1"/>
    </source>
</evidence>
<dbReference type="EMBL" id="CAAALY010034542">
    <property type="protein sequence ID" value="VEL17866.1"/>
    <property type="molecule type" value="Genomic_DNA"/>
</dbReference>
<evidence type="ECO:0000313" key="2">
    <source>
        <dbReference type="Proteomes" id="UP000784294"/>
    </source>
</evidence>
<dbReference type="AlphaFoldDB" id="A0A448WQV0"/>
<proteinExistence type="predicted"/>
<sequence length="65" mass="6793">MLTKVLLVRTAAFASNGTRRGRSSSPTVCSSDIGVPNKSLLACQHSHIVGSSNESINQAALAQPR</sequence>
<accession>A0A448WQV0</accession>